<dbReference type="Gene3D" id="3.30.980.40">
    <property type="match status" value="1"/>
</dbReference>
<reference evidence="8 9" key="1">
    <citation type="submission" date="2024-04" db="EMBL/GenBank/DDBJ databases">
        <authorList>
            <person name="Wu Y.S."/>
            <person name="Zhang L."/>
        </authorList>
    </citation>
    <scope>NUCLEOTIDE SEQUENCE [LARGE SCALE GENOMIC DNA]</scope>
    <source>
        <strain evidence="8 9">KG-01</strain>
    </source>
</reference>
<feature type="compositionally biased region" description="Acidic residues" evidence="6">
    <location>
        <begin position="428"/>
        <end position="455"/>
    </location>
</feature>
<evidence type="ECO:0000313" key="9">
    <source>
        <dbReference type="Proteomes" id="UP001398420"/>
    </source>
</evidence>
<feature type="compositionally biased region" description="Acidic residues" evidence="6">
    <location>
        <begin position="26"/>
        <end position="38"/>
    </location>
</feature>
<dbReference type="InterPro" id="IPR041027">
    <property type="entry name" value="FtsK_alpha"/>
</dbReference>
<dbReference type="Pfam" id="PF09397">
    <property type="entry name" value="FtsK_gamma"/>
    <property type="match status" value="1"/>
</dbReference>
<dbReference type="Pfam" id="PF17854">
    <property type="entry name" value="FtsK_alpha"/>
    <property type="match status" value="1"/>
</dbReference>
<feature type="region of interest" description="Disordered" evidence="6">
    <location>
        <begin position="25"/>
        <end position="54"/>
    </location>
</feature>
<dbReference type="SUPFAM" id="SSF52540">
    <property type="entry name" value="P-loop containing nucleoside triphosphate hydrolases"/>
    <property type="match status" value="1"/>
</dbReference>
<dbReference type="PANTHER" id="PTHR22683">
    <property type="entry name" value="SPORULATION PROTEIN RELATED"/>
    <property type="match status" value="1"/>
</dbReference>
<accession>A0ABU9LIE2</accession>
<evidence type="ECO:0000256" key="6">
    <source>
        <dbReference type="SAM" id="MobiDB-lite"/>
    </source>
</evidence>
<evidence type="ECO:0000313" key="8">
    <source>
        <dbReference type="EMBL" id="MEL5987523.1"/>
    </source>
</evidence>
<keyword evidence="4" id="KW-0238">DNA-binding</keyword>
<evidence type="ECO:0000256" key="2">
    <source>
        <dbReference type="ARBA" id="ARBA00022741"/>
    </source>
</evidence>
<dbReference type="Gene3D" id="3.40.50.300">
    <property type="entry name" value="P-loop containing nucleotide triphosphate hydrolases"/>
    <property type="match status" value="1"/>
</dbReference>
<dbReference type="Proteomes" id="UP001398420">
    <property type="component" value="Unassembled WGS sequence"/>
</dbReference>
<evidence type="ECO:0000256" key="1">
    <source>
        <dbReference type="ARBA" id="ARBA00006474"/>
    </source>
</evidence>
<comment type="caution">
    <text evidence="8">The sequence shown here is derived from an EMBL/GenBank/DDBJ whole genome shotgun (WGS) entry which is preliminary data.</text>
</comment>
<evidence type="ECO:0000256" key="4">
    <source>
        <dbReference type="ARBA" id="ARBA00023125"/>
    </source>
</evidence>
<keyword evidence="2 5" id="KW-0547">Nucleotide-binding</keyword>
<feature type="region of interest" description="Disordered" evidence="6">
    <location>
        <begin position="428"/>
        <end position="464"/>
    </location>
</feature>
<dbReference type="InterPro" id="IPR002543">
    <property type="entry name" value="FtsK_dom"/>
</dbReference>
<evidence type="ECO:0000256" key="3">
    <source>
        <dbReference type="ARBA" id="ARBA00022840"/>
    </source>
</evidence>
<keyword evidence="9" id="KW-1185">Reference proteome</keyword>
<feature type="region of interest" description="Disordered" evidence="6">
    <location>
        <begin position="217"/>
        <end position="238"/>
    </location>
</feature>
<feature type="region of interest" description="Disordered" evidence="6">
    <location>
        <begin position="81"/>
        <end position="114"/>
    </location>
</feature>
<organism evidence="8 9">
    <name type="scientific">Kurthia gibsonii</name>
    <dbReference type="NCBI Taxonomy" id="33946"/>
    <lineage>
        <taxon>Bacteria</taxon>
        <taxon>Bacillati</taxon>
        <taxon>Bacillota</taxon>
        <taxon>Bacilli</taxon>
        <taxon>Bacillales</taxon>
        <taxon>Caryophanaceae</taxon>
        <taxon>Kurthia</taxon>
    </lineage>
</organism>
<dbReference type="PANTHER" id="PTHR22683:SF42">
    <property type="entry name" value="DNA TRANSLOCASE SFTA"/>
    <property type="match status" value="1"/>
</dbReference>
<feature type="binding site" evidence="5">
    <location>
        <begin position="712"/>
        <end position="719"/>
    </location>
    <ligand>
        <name>ATP</name>
        <dbReference type="ChEBI" id="CHEBI:30616"/>
    </ligand>
</feature>
<protein>
    <submittedName>
        <fullName evidence="8">DNA translocase FtsK</fullName>
    </submittedName>
</protein>
<dbReference type="Pfam" id="PF01580">
    <property type="entry name" value="FtsK_SpoIIIE"/>
    <property type="match status" value="1"/>
</dbReference>
<comment type="similarity">
    <text evidence="1">Belongs to the FtsK/SpoIIIE/SftA family.</text>
</comment>
<dbReference type="EMBL" id="JBCEWA010000002">
    <property type="protein sequence ID" value="MEL5987523.1"/>
    <property type="molecule type" value="Genomic_DNA"/>
</dbReference>
<dbReference type="InterPro" id="IPR036388">
    <property type="entry name" value="WH-like_DNA-bd_sf"/>
</dbReference>
<gene>
    <name evidence="8" type="ORF">AAF454_03660</name>
</gene>
<feature type="region of interest" description="Disordered" evidence="6">
    <location>
        <begin position="372"/>
        <end position="394"/>
    </location>
</feature>
<dbReference type="SMART" id="SM00843">
    <property type="entry name" value="Ftsk_gamma"/>
    <property type="match status" value="1"/>
</dbReference>
<dbReference type="RefSeq" id="WP_342302679.1">
    <property type="nucleotide sequence ID" value="NZ_JBCEWA010000002.1"/>
</dbReference>
<dbReference type="InterPro" id="IPR050206">
    <property type="entry name" value="FtsK/SpoIIIE/SftA"/>
</dbReference>
<dbReference type="PROSITE" id="PS50901">
    <property type="entry name" value="FTSK"/>
    <property type="match status" value="1"/>
</dbReference>
<dbReference type="InterPro" id="IPR036390">
    <property type="entry name" value="WH_DNA-bd_sf"/>
</dbReference>
<dbReference type="Gene3D" id="1.10.10.10">
    <property type="entry name" value="Winged helix-like DNA-binding domain superfamily/Winged helix DNA-binding domain"/>
    <property type="match status" value="1"/>
</dbReference>
<keyword evidence="3 5" id="KW-0067">ATP-binding</keyword>
<dbReference type="SUPFAM" id="SSF46785">
    <property type="entry name" value="Winged helix' DNA-binding domain"/>
    <property type="match status" value="1"/>
</dbReference>
<evidence type="ECO:0000256" key="5">
    <source>
        <dbReference type="PROSITE-ProRule" id="PRU00289"/>
    </source>
</evidence>
<sequence length="1029" mass="117232">MKWFKNLFNKVTDEDGQEMYDRNTYEEAEEDFSYETYEEQQREEQPKTSKGNFRFPLIDDVVTDSSTHSNEVNQLIEQPAVESKPLRLNRGTTPVSSKEHYSPFTAPGNSQHVAHGMSREHYNPFKKSSTPTTKVEIKDEPAVKPQLNKTPVPIEPAVQPKKRFVPSDVPSPVFGFKKPSTLTPYERKVQERLQAERKKNRGTLADQLVQNRVRREERLEASRMSVPTTPKPTEQKSESLTIKKHDEILVTLPKLESKVHEQPKTIQIDEVAKVTTTNEAVEIISPSEQVVEEVEVALLVQEKETIELATAEVQELVTEQVSEREEVQELVTEQVSEREEVQELVTEQEPEQIEVQELVTEQEPEREEVEELVQEQEPEREEVQELVTEQEPEREEVQELVTEQEPEQIEVQELVTEQVLEREEIEELVQEQEPEREEVEELVQEQEPEREEIEELVPAQMPIETPVRERSKTPINVVMLKSDKEKLQQAQAKEIVLPSWKDSKAPTNRYAVPSVKRTTEDSVKVEDEDSPTKVLEEELPLPSTIEANVIEEVQEKIEWQVYDETLQLLREPEFQQADVEWMEEQGQLLVEVLAEFNVPAEIENIVQGPTVTQFEITVGHGVKISKIKNLSDNLKLALAARDIRIEAPIPGKRSIGIEIPNAKARPVRLSEIVGNNSFRDSNKDLEVALGLDITGQPVTFDLSEMPHGLIAGATGSGKSVCINSILISLLMKASPQDVKLMLIDPKIVELAVYDELPHLVSPVITDVKAATAALKWAVDEMERRYQLFHHMKVRHITRYNEIVEEQRRFSLKMPYLVIVIDELADLMMMAPAEVEESICRIAQKARACGIHLVLATQRPSVDVITGLIKSNIPTRIAFSVSSQIDSRTIIDSQGAERLLGRGDLLYLGYGKSDTVRLQGTFVTDEEIEQITEYIRSLGKPNYAFAPEELVQKVEQAEEQDELFEEVCRSVAEEGSVSISSLQRKYRIGYNRAARLVEMMDAHGFVSEAKGTKPREVFLTPDQVDSIFQQ</sequence>
<dbReference type="InterPro" id="IPR027417">
    <property type="entry name" value="P-loop_NTPase"/>
</dbReference>
<name>A0ABU9LIE2_9BACL</name>
<feature type="domain" description="FtsK" evidence="7">
    <location>
        <begin position="695"/>
        <end position="887"/>
    </location>
</feature>
<proteinExistence type="inferred from homology"/>
<evidence type="ECO:0000259" key="7">
    <source>
        <dbReference type="PROSITE" id="PS50901"/>
    </source>
</evidence>
<dbReference type="InterPro" id="IPR018541">
    <property type="entry name" value="Ftsk_gamma"/>
</dbReference>
<dbReference type="CDD" id="cd01127">
    <property type="entry name" value="TrwB_TraG_TraD_VirD4"/>
    <property type="match status" value="1"/>
</dbReference>